<gene>
    <name evidence="5" type="ORF">ACFQ1Q_07835</name>
</gene>
<evidence type="ECO:0000256" key="1">
    <source>
        <dbReference type="ARBA" id="ARBA00022729"/>
    </source>
</evidence>
<sequence>MKKIYFLIFLASSLFCFAQVTPTVITSDLVADLTGYTGATEFPGQAEYFVYLSTDNTLDKPIFLIDGFDPGDTRNIDALYTSLDYTGNPNFTNLGDELRAEGFDIVVVNFPTYMNAGNTVDGGADFIERNALTLVALIEDINALKAMNSPEQNVIIGPSMGGLISRYALNYMENNMLDADTRLWISLDSPHLGANVPIGLQHQFNYLAFNDLNPVADVQPLVNDVLNSPAARQLLVDHFESHLLIGSTVEFNPALTLPIPHPYRTQFEANINSLDGNVTTVDFPQNVRKVSVVNGSGIGTPYHDKLGNDVISGFEIVNTTIPVSVGFFTIDVDIVINMTPASGTSQLVSEFNTTVPFVGNVNSVANSGTLNFDGVDASPGGLFDISGLSGELPMDGLAADFLDDLTIDKFSFIPTVSALALEITDEGNGADNINWFHDIDLTESRATTNNTPFDNTFLPDDNEDHVEITSANAAFVLSEIRQSTLGENDFDFNEIKLVKNPVSDILILQANTNENATVQIIDYSGKLVFTILADLNGITEIPINLNSGFYILNVKGENGARFTTKFIVNK</sequence>
<comment type="caution">
    <text evidence="5">The sequence shown here is derived from an EMBL/GenBank/DDBJ whole genome shotgun (WGS) entry which is preliminary data.</text>
</comment>
<evidence type="ECO:0000313" key="6">
    <source>
        <dbReference type="Proteomes" id="UP001597013"/>
    </source>
</evidence>
<dbReference type="InterPro" id="IPR026444">
    <property type="entry name" value="Secre_tail"/>
</dbReference>
<dbReference type="NCBIfam" id="TIGR04183">
    <property type="entry name" value="Por_Secre_tail"/>
    <property type="match status" value="1"/>
</dbReference>
<protein>
    <submittedName>
        <fullName evidence="5">T9SS type A sorting domain-containing protein</fullName>
    </submittedName>
</protein>
<keyword evidence="1 2" id="KW-0732">Signal</keyword>
<name>A0ABW3N669_9FLAO</name>
<dbReference type="InterPro" id="IPR029058">
    <property type="entry name" value="AB_hydrolase_fold"/>
</dbReference>
<dbReference type="Pfam" id="PF05057">
    <property type="entry name" value="DUF676"/>
    <property type="match status" value="1"/>
</dbReference>
<proteinExistence type="predicted"/>
<dbReference type="Proteomes" id="UP001597013">
    <property type="component" value="Unassembled WGS sequence"/>
</dbReference>
<evidence type="ECO:0000259" key="3">
    <source>
        <dbReference type="Pfam" id="PF05057"/>
    </source>
</evidence>
<reference evidence="6" key="1">
    <citation type="journal article" date="2019" name="Int. J. Syst. Evol. Microbiol.">
        <title>The Global Catalogue of Microorganisms (GCM) 10K type strain sequencing project: providing services to taxonomists for standard genome sequencing and annotation.</title>
        <authorList>
            <consortium name="The Broad Institute Genomics Platform"/>
            <consortium name="The Broad Institute Genome Sequencing Center for Infectious Disease"/>
            <person name="Wu L."/>
            <person name="Ma J."/>
        </authorList>
    </citation>
    <scope>NUCLEOTIDE SEQUENCE [LARGE SCALE GENOMIC DNA]</scope>
    <source>
        <strain evidence="6">CCUG 62215</strain>
    </source>
</reference>
<accession>A0ABW3N669</accession>
<keyword evidence="6" id="KW-1185">Reference proteome</keyword>
<dbReference type="InterPro" id="IPR007751">
    <property type="entry name" value="DUF676_lipase-like"/>
</dbReference>
<feature type="domain" description="Secretion system C-terminal sorting" evidence="4">
    <location>
        <begin position="500"/>
        <end position="568"/>
    </location>
</feature>
<feature type="domain" description="DUF676" evidence="3">
    <location>
        <begin position="151"/>
        <end position="195"/>
    </location>
</feature>
<dbReference type="Gene3D" id="3.40.50.1820">
    <property type="entry name" value="alpha/beta hydrolase"/>
    <property type="match status" value="1"/>
</dbReference>
<dbReference type="RefSeq" id="WP_386129649.1">
    <property type="nucleotide sequence ID" value="NZ_JBHTJL010000009.1"/>
</dbReference>
<evidence type="ECO:0000259" key="4">
    <source>
        <dbReference type="Pfam" id="PF18962"/>
    </source>
</evidence>
<dbReference type="Pfam" id="PF18962">
    <property type="entry name" value="Por_Secre_tail"/>
    <property type="match status" value="1"/>
</dbReference>
<evidence type="ECO:0000313" key="5">
    <source>
        <dbReference type="EMBL" id="MFD1063154.1"/>
    </source>
</evidence>
<dbReference type="SUPFAM" id="SSF53474">
    <property type="entry name" value="alpha/beta-Hydrolases"/>
    <property type="match status" value="1"/>
</dbReference>
<dbReference type="EMBL" id="JBHTJL010000009">
    <property type="protein sequence ID" value="MFD1063154.1"/>
    <property type="molecule type" value="Genomic_DNA"/>
</dbReference>
<organism evidence="5 6">
    <name type="scientific">Winogradskyella litorisediminis</name>
    <dbReference type="NCBI Taxonomy" id="1156618"/>
    <lineage>
        <taxon>Bacteria</taxon>
        <taxon>Pseudomonadati</taxon>
        <taxon>Bacteroidota</taxon>
        <taxon>Flavobacteriia</taxon>
        <taxon>Flavobacteriales</taxon>
        <taxon>Flavobacteriaceae</taxon>
        <taxon>Winogradskyella</taxon>
    </lineage>
</organism>
<feature type="chain" id="PRO_5046440115" evidence="2">
    <location>
        <begin position="19"/>
        <end position="570"/>
    </location>
</feature>
<feature type="signal peptide" evidence="2">
    <location>
        <begin position="1"/>
        <end position="18"/>
    </location>
</feature>
<evidence type="ECO:0000256" key="2">
    <source>
        <dbReference type="SAM" id="SignalP"/>
    </source>
</evidence>